<reference evidence="1 2" key="1">
    <citation type="journal article" date="2015" name="Nature">
        <title>rRNA introns, odd ribosomes, and small enigmatic genomes across a large radiation of phyla.</title>
        <authorList>
            <person name="Brown C.T."/>
            <person name="Hug L.A."/>
            <person name="Thomas B.C."/>
            <person name="Sharon I."/>
            <person name="Castelle C.J."/>
            <person name="Singh A."/>
            <person name="Wilkins M.J."/>
            <person name="Williams K.H."/>
            <person name="Banfield J.F."/>
        </authorList>
    </citation>
    <scope>NUCLEOTIDE SEQUENCE [LARGE SCALE GENOMIC DNA]</scope>
</reference>
<comment type="caution">
    <text evidence="1">The sequence shown here is derived from an EMBL/GenBank/DDBJ whole genome shotgun (WGS) entry which is preliminary data.</text>
</comment>
<evidence type="ECO:0008006" key="3">
    <source>
        <dbReference type="Google" id="ProtNLM"/>
    </source>
</evidence>
<evidence type="ECO:0000313" key="1">
    <source>
        <dbReference type="EMBL" id="KKQ37508.1"/>
    </source>
</evidence>
<name>A0A0G0H2L6_9BACT</name>
<accession>A0A0G0H2L6</accession>
<dbReference type="AlphaFoldDB" id="A0A0G0H2L6"/>
<organism evidence="1 2">
    <name type="scientific">Candidatus Woesebacteria bacterium GW2011_GWA1_37_7</name>
    <dbReference type="NCBI Taxonomy" id="1618545"/>
    <lineage>
        <taxon>Bacteria</taxon>
        <taxon>Candidatus Woeseibacteriota</taxon>
    </lineage>
</organism>
<sequence length="168" mass="20321">MENLQNKKWWMYVHNDLRELLTQSRFLIDNLKKWEVDKEQRFQDYAFIVFPAAKAYEGFLKTLFFDMGFMGKDDYYGKRFRIGRSLNPSLEKRFRSNESIYDKLVEYLGGYELADTLWDTWKNCRNLLFHWFPNEKNAISFAEAENRVMDVVNAMDKAYEECKIKGKR</sequence>
<dbReference type="Gene3D" id="6.10.250.2650">
    <property type="match status" value="1"/>
</dbReference>
<gene>
    <name evidence="1" type="ORF">US53_C0017G0005</name>
</gene>
<dbReference type="EMBL" id="LBTI01000017">
    <property type="protein sequence ID" value="KKQ37508.1"/>
    <property type="molecule type" value="Genomic_DNA"/>
</dbReference>
<dbReference type="STRING" id="1618545.US53_C0017G0005"/>
<evidence type="ECO:0000313" key="2">
    <source>
        <dbReference type="Proteomes" id="UP000034591"/>
    </source>
</evidence>
<protein>
    <recommendedName>
        <fullName evidence="3">Bacterial toxin RNase RnlA/LsoA DBD domain-containing protein</fullName>
    </recommendedName>
</protein>
<dbReference type="Proteomes" id="UP000034591">
    <property type="component" value="Unassembled WGS sequence"/>
</dbReference>
<proteinExistence type="predicted"/>